<gene>
    <name evidence="1" type="ORF">GJ744_009968</name>
</gene>
<comment type="caution">
    <text evidence="1">The sequence shown here is derived from an EMBL/GenBank/DDBJ whole genome shotgun (WGS) entry which is preliminary data.</text>
</comment>
<dbReference type="AlphaFoldDB" id="A0A8H7AIB2"/>
<proteinExistence type="predicted"/>
<dbReference type="EMBL" id="JAACFV010000061">
    <property type="protein sequence ID" value="KAF7507934.1"/>
    <property type="molecule type" value="Genomic_DNA"/>
</dbReference>
<accession>A0A8H7AIB2</accession>
<keyword evidence="2" id="KW-1185">Reference proteome</keyword>
<name>A0A8H7AIB2_9EURO</name>
<sequence>MRQERLQGYYWSNITDHSPKQPADGWEGIFKRVDRFEDDGHASKLIRVLAYGQEATASYVGKESWPIQGDPIIAPSAYGDRICGG</sequence>
<evidence type="ECO:0000313" key="2">
    <source>
        <dbReference type="Proteomes" id="UP000606974"/>
    </source>
</evidence>
<dbReference type="Proteomes" id="UP000606974">
    <property type="component" value="Unassembled WGS sequence"/>
</dbReference>
<protein>
    <submittedName>
        <fullName evidence="1">Uncharacterized protein</fullName>
    </submittedName>
</protein>
<reference evidence="1" key="1">
    <citation type="submission" date="2020-02" db="EMBL/GenBank/DDBJ databases">
        <authorList>
            <person name="Palmer J.M."/>
        </authorList>
    </citation>
    <scope>NUCLEOTIDE SEQUENCE</scope>
    <source>
        <strain evidence="1">EPUS1.4</strain>
        <tissue evidence="1">Thallus</tissue>
    </source>
</reference>
<evidence type="ECO:0000313" key="1">
    <source>
        <dbReference type="EMBL" id="KAF7507934.1"/>
    </source>
</evidence>
<organism evidence="1 2">
    <name type="scientific">Endocarpon pusillum</name>
    <dbReference type="NCBI Taxonomy" id="364733"/>
    <lineage>
        <taxon>Eukaryota</taxon>
        <taxon>Fungi</taxon>
        <taxon>Dikarya</taxon>
        <taxon>Ascomycota</taxon>
        <taxon>Pezizomycotina</taxon>
        <taxon>Eurotiomycetes</taxon>
        <taxon>Chaetothyriomycetidae</taxon>
        <taxon>Verrucariales</taxon>
        <taxon>Verrucariaceae</taxon>
        <taxon>Endocarpon</taxon>
    </lineage>
</organism>